<dbReference type="InterPro" id="IPR002110">
    <property type="entry name" value="Ankyrin_rpt"/>
</dbReference>
<evidence type="ECO:0000256" key="1">
    <source>
        <dbReference type="ARBA" id="ARBA00022737"/>
    </source>
</evidence>
<dbReference type="PANTHER" id="PTHR24166:SF48">
    <property type="entry name" value="PROTEIN VAPYRIN"/>
    <property type="match status" value="1"/>
</dbReference>
<organism evidence="3">
    <name type="scientific">marine sediment metagenome</name>
    <dbReference type="NCBI Taxonomy" id="412755"/>
    <lineage>
        <taxon>unclassified sequences</taxon>
        <taxon>metagenomes</taxon>
        <taxon>ecological metagenomes</taxon>
    </lineage>
</organism>
<dbReference type="InterPro" id="IPR036770">
    <property type="entry name" value="Ankyrin_rpt-contain_sf"/>
</dbReference>
<comment type="caution">
    <text evidence="3">The sequence shown here is derived from an EMBL/GenBank/DDBJ whole genome shotgun (WGS) entry which is preliminary data.</text>
</comment>
<evidence type="ECO:0000256" key="2">
    <source>
        <dbReference type="ARBA" id="ARBA00023043"/>
    </source>
</evidence>
<dbReference type="SUPFAM" id="SSF48403">
    <property type="entry name" value="Ankyrin repeat"/>
    <property type="match status" value="1"/>
</dbReference>
<reference evidence="3" key="1">
    <citation type="journal article" date="2015" name="Nature">
        <title>Complex archaea that bridge the gap between prokaryotes and eukaryotes.</title>
        <authorList>
            <person name="Spang A."/>
            <person name="Saw J.H."/>
            <person name="Jorgensen S.L."/>
            <person name="Zaremba-Niedzwiedzka K."/>
            <person name="Martijn J."/>
            <person name="Lind A.E."/>
            <person name="van Eijk R."/>
            <person name="Schleper C."/>
            <person name="Guy L."/>
            <person name="Ettema T.J."/>
        </authorList>
    </citation>
    <scope>NUCLEOTIDE SEQUENCE</scope>
</reference>
<proteinExistence type="predicted"/>
<dbReference type="PROSITE" id="PS50297">
    <property type="entry name" value="ANK_REP_REGION"/>
    <property type="match status" value="6"/>
</dbReference>
<keyword evidence="2" id="KW-0040">ANK repeat</keyword>
<dbReference type="EMBL" id="LAZR01022071">
    <property type="protein sequence ID" value="KKL83138.1"/>
    <property type="molecule type" value="Genomic_DNA"/>
</dbReference>
<name>A0A0F9FA48_9ZZZZ</name>
<evidence type="ECO:0000313" key="3">
    <source>
        <dbReference type="EMBL" id="KKL83138.1"/>
    </source>
</evidence>
<keyword evidence="1" id="KW-0677">Repeat</keyword>
<dbReference type="PRINTS" id="PR01415">
    <property type="entry name" value="ANKYRIN"/>
</dbReference>
<dbReference type="Gene3D" id="1.25.40.20">
    <property type="entry name" value="Ankyrin repeat-containing domain"/>
    <property type="match status" value="4"/>
</dbReference>
<dbReference type="AlphaFoldDB" id="A0A0F9FA48"/>
<dbReference type="Pfam" id="PF12796">
    <property type="entry name" value="Ank_2"/>
    <property type="match status" value="4"/>
</dbReference>
<dbReference type="PANTHER" id="PTHR24166">
    <property type="entry name" value="ROLLING PEBBLES, ISOFORM B"/>
    <property type="match status" value="1"/>
</dbReference>
<sequence length="465" mass="48634">MQTAPTRGRRAFVASALCACVGCLGCLGQPSGPGRPGKQEAAFISRVATFLDQGGDIGAAGEGDRTLLHEAVAKGYLHAVKLLLRSGAPLGATDRWGFTPLSRAASLGNGELVRLLLAAGADPNIGTPLVSAASGGDASMVRQLLAHKASPDLADETGSALGYASEGGHTEVVRLLLQAGADPNKPSDGELPAELAASEGHFGTVRMLLSKGAKRTVNVAASLGELAFVRRHFDIQQIRAAEKAGQPTALHYAATNGQEAVARYVLGQGADIDASAWNFTALDMAAERGHLGMIELLLSHKPENVGQALIWAAYGYQPKAIELLLDRGVPVDSKAAGNALCTAAEKGYLPIVKVLVKRGVNVNSRDEFEFSPLHWCVIQGVGAILTKPNGPQEYLEVAKYLLGKGAAVNAGDVSEKTPLDGIRDVVAVAGDARHKEMIRLLRKHGARTSAELVGAESRPRQEARP</sequence>
<accession>A0A0F9FA48</accession>
<protein>
    <submittedName>
        <fullName evidence="3">Uncharacterized protein</fullName>
    </submittedName>
</protein>
<dbReference type="SMART" id="SM00248">
    <property type="entry name" value="ANK"/>
    <property type="match status" value="11"/>
</dbReference>
<dbReference type="InterPro" id="IPR050889">
    <property type="entry name" value="Dendritic_Spine_Reg/Scaffold"/>
</dbReference>
<gene>
    <name evidence="3" type="ORF">LCGC14_1977770</name>
</gene>
<dbReference type="PROSITE" id="PS50088">
    <property type="entry name" value="ANK_REPEAT"/>
    <property type="match status" value="6"/>
</dbReference>